<dbReference type="AlphaFoldDB" id="A0A1D8KA90"/>
<reference evidence="5 6" key="1">
    <citation type="submission" date="2016-09" db="EMBL/GenBank/DDBJ databases">
        <title>Acidihalobacter prosperus V6 (DSM14174).</title>
        <authorList>
            <person name="Khaleque H.N."/>
            <person name="Ramsay J.P."/>
            <person name="Murphy R.J.T."/>
            <person name="Kaksonen A.H."/>
            <person name="Boxall N.J."/>
            <person name="Watkin E.L.J."/>
        </authorList>
    </citation>
    <scope>NUCLEOTIDE SEQUENCE [LARGE SCALE GENOMIC DNA]</scope>
    <source>
        <strain evidence="5 6">V6</strain>
    </source>
</reference>
<dbReference type="PANTHER" id="PTHR30093">
    <property type="entry name" value="GENERAL SECRETION PATHWAY PROTEIN G"/>
    <property type="match status" value="1"/>
</dbReference>
<dbReference type="Pfam" id="PF07963">
    <property type="entry name" value="N_methyl"/>
    <property type="match status" value="1"/>
</dbReference>
<comment type="similarity">
    <text evidence="1 3">Belongs to the N-Me-Phe pilin family.</text>
</comment>
<keyword evidence="4" id="KW-0812">Transmembrane</keyword>
<dbReference type="Proteomes" id="UP000095342">
    <property type="component" value="Chromosome"/>
</dbReference>
<keyword evidence="2" id="KW-0488">Methylation</keyword>
<evidence type="ECO:0000256" key="1">
    <source>
        <dbReference type="ARBA" id="ARBA00005233"/>
    </source>
</evidence>
<dbReference type="PANTHER" id="PTHR30093:SF34">
    <property type="entry name" value="PREPILIN PEPTIDASE-DEPENDENT PROTEIN D"/>
    <property type="match status" value="1"/>
</dbReference>
<accession>A0A1D8KA90</accession>
<dbReference type="SUPFAM" id="SSF54523">
    <property type="entry name" value="Pili subunits"/>
    <property type="match status" value="1"/>
</dbReference>
<name>A0A1D8KA90_9GAMM</name>
<keyword evidence="4" id="KW-1133">Transmembrane helix</keyword>
<dbReference type="InterPro" id="IPR012902">
    <property type="entry name" value="N_methyl_site"/>
</dbReference>
<feature type="transmembrane region" description="Helical" evidence="4">
    <location>
        <begin position="7"/>
        <end position="31"/>
    </location>
</feature>
<evidence type="ECO:0000256" key="2">
    <source>
        <dbReference type="ARBA" id="ARBA00022481"/>
    </source>
</evidence>
<dbReference type="PROSITE" id="PS00409">
    <property type="entry name" value="PROKAR_NTER_METHYL"/>
    <property type="match status" value="1"/>
</dbReference>
<dbReference type="InterPro" id="IPR045584">
    <property type="entry name" value="Pilin-like"/>
</dbReference>
<evidence type="ECO:0000313" key="5">
    <source>
        <dbReference type="EMBL" id="AOV17888.1"/>
    </source>
</evidence>
<dbReference type="GO" id="GO:0007155">
    <property type="term" value="P:cell adhesion"/>
    <property type="evidence" value="ECO:0007669"/>
    <property type="project" value="InterPro"/>
</dbReference>
<keyword evidence="4" id="KW-0472">Membrane</keyword>
<keyword evidence="6" id="KW-1185">Reference proteome</keyword>
<organism evidence="5 6">
    <name type="scientific">Acidihalobacter aeolianus</name>
    <dbReference type="NCBI Taxonomy" id="2792603"/>
    <lineage>
        <taxon>Bacteria</taxon>
        <taxon>Pseudomonadati</taxon>
        <taxon>Pseudomonadota</taxon>
        <taxon>Gammaproteobacteria</taxon>
        <taxon>Chromatiales</taxon>
        <taxon>Ectothiorhodospiraceae</taxon>
        <taxon>Acidihalobacter</taxon>
    </lineage>
</organism>
<dbReference type="RefSeq" id="WP_070073418.1">
    <property type="nucleotide sequence ID" value="NZ_CP017448.1"/>
</dbReference>
<gene>
    <name evidence="5" type="ORF">BJI67_13210</name>
</gene>
<evidence type="ECO:0008006" key="7">
    <source>
        <dbReference type="Google" id="ProtNLM"/>
    </source>
</evidence>
<dbReference type="KEGG" id="aaeo:BJI67_13210"/>
<dbReference type="NCBIfam" id="TIGR02532">
    <property type="entry name" value="IV_pilin_GFxxxE"/>
    <property type="match status" value="1"/>
</dbReference>
<evidence type="ECO:0000313" key="6">
    <source>
        <dbReference type="Proteomes" id="UP000095342"/>
    </source>
</evidence>
<dbReference type="Pfam" id="PF00114">
    <property type="entry name" value="Pilin"/>
    <property type="match status" value="1"/>
</dbReference>
<evidence type="ECO:0000256" key="3">
    <source>
        <dbReference type="RuleBase" id="RU000389"/>
    </source>
</evidence>
<protein>
    <recommendedName>
        <fullName evidence="7">Prepilin-type N-terminal cleavage/methylation domain-containing protein</fullName>
    </recommendedName>
</protein>
<sequence length="162" mass="16736">MKKVQQGFTLIELMIVVAIIGILAAIAIPAYQDYTIRAKVTDGINLAAAAKTAMASTYASNGTFGGANGTNSYFGLAPAASITSQYTQSVGVKGRTITITYYELGNNTSGDQVDFVATPTGGGINWTCFAGTKATQTVGGVSVPNPNTTKPLPAKYVPANCR</sequence>
<dbReference type="GO" id="GO:0043107">
    <property type="term" value="P:type IV pilus-dependent motility"/>
    <property type="evidence" value="ECO:0007669"/>
    <property type="project" value="TreeGrafter"/>
</dbReference>
<dbReference type="Gene3D" id="3.30.700.10">
    <property type="entry name" value="Glycoprotein, Type 4 Pilin"/>
    <property type="match status" value="1"/>
</dbReference>
<proteinExistence type="inferred from homology"/>
<dbReference type="InterPro" id="IPR001082">
    <property type="entry name" value="Pilin"/>
</dbReference>
<evidence type="ECO:0000256" key="4">
    <source>
        <dbReference type="SAM" id="Phobius"/>
    </source>
</evidence>
<dbReference type="GO" id="GO:0044096">
    <property type="term" value="C:type IV pilus"/>
    <property type="evidence" value="ECO:0007669"/>
    <property type="project" value="TreeGrafter"/>
</dbReference>
<keyword evidence="3" id="KW-0281">Fimbrium</keyword>
<dbReference type="EMBL" id="CP017448">
    <property type="protein sequence ID" value="AOV17888.1"/>
    <property type="molecule type" value="Genomic_DNA"/>
</dbReference>